<evidence type="ECO:0000256" key="4">
    <source>
        <dbReference type="RuleBase" id="RU363019"/>
    </source>
</evidence>
<evidence type="ECO:0000256" key="1">
    <source>
        <dbReference type="ARBA" id="ARBA00007365"/>
    </source>
</evidence>
<evidence type="ECO:0000256" key="2">
    <source>
        <dbReference type="ARBA" id="ARBA00023110"/>
    </source>
</evidence>
<accession>A0A932MMS7</accession>
<dbReference type="Gene3D" id="2.40.100.10">
    <property type="entry name" value="Cyclophilin-like"/>
    <property type="match status" value="1"/>
</dbReference>
<dbReference type="Proteomes" id="UP000782312">
    <property type="component" value="Unassembled WGS sequence"/>
</dbReference>
<dbReference type="SUPFAM" id="SSF50891">
    <property type="entry name" value="Cyclophilin-like"/>
    <property type="match status" value="1"/>
</dbReference>
<comment type="similarity">
    <text evidence="1 4">Belongs to the cyclophilin-type PPIase family.</text>
</comment>
<organism evidence="6 7">
    <name type="scientific">Tectimicrobiota bacterium</name>
    <dbReference type="NCBI Taxonomy" id="2528274"/>
    <lineage>
        <taxon>Bacteria</taxon>
        <taxon>Pseudomonadati</taxon>
        <taxon>Nitrospinota/Tectimicrobiota group</taxon>
        <taxon>Candidatus Tectimicrobiota</taxon>
    </lineage>
</organism>
<evidence type="ECO:0000313" key="7">
    <source>
        <dbReference type="Proteomes" id="UP000782312"/>
    </source>
</evidence>
<evidence type="ECO:0000256" key="3">
    <source>
        <dbReference type="ARBA" id="ARBA00023235"/>
    </source>
</evidence>
<dbReference type="InterPro" id="IPR020892">
    <property type="entry name" value="Cyclophilin-type_PPIase_CS"/>
</dbReference>
<dbReference type="EC" id="5.2.1.8" evidence="4"/>
<evidence type="ECO:0000313" key="6">
    <source>
        <dbReference type="EMBL" id="MBI3126837.1"/>
    </source>
</evidence>
<dbReference type="CDD" id="cd00317">
    <property type="entry name" value="cyclophilin"/>
    <property type="match status" value="1"/>
</dbReference>
<reference evidence="6" key="1">
    <citation type="submission" date="2020-07" db="EMBL/GenBank/DDBJ databases">
        <title>Huge and variable diversity of episymbiotic CPR bacteria and DPANN archaea in groundwater ecosystems.</title>
        <authorList>
            <person name="He C.Y."/>
            <person name="Keren R."/>
            <person name="Whittaker M."/>
            <person name="Farag I.F."/>
            <person name="Doudna J."/>
            <person name="Cate J.H.D."/>
            <person name="Banfield J.F."/>
        </authorList>
    </citation>
    <scope>NUCLEOTIDE SEQUENCE</scope>
    <source>
        <strain evidence="6">NC_groundwater_763_Ag_S-0.2um_68_21</strain>
    </source>
</reference>
<name>A0A932MMS7_UNCTE</name>
<dbReference type="PRINTS" id="PR00153">
    <property type="entry name" value="CSAPPISMRASE"/>
</dbReference>
<dbReference type="PANTHER" id="PTHR45625">
    <property type="entry name" value="PEPTIDYL-PROLYL CIS-TRANS ISOMERASE-RELATED"/>
    <property type="match status" value="1"/>
</dbReference>
<protein>
    <recommendedName>
        <fullName evidence="4">Peptidyl-prolyl cis-trans isomerase</fullName>
        <shortName evidence="4">PPIase</shortName>
        <ecNumber evidence="4">5.2.1.8</ecNumber>
    </recommendedName>
</protein>
<comment type="catalytic activity">
    <reaction evidence="4">
        <text>[protein]-peptidylproline (omega=180) = [protein]-peptidylproline (omega=0)</text>
        <dbReference type="Rhea" id="RHEA:16237"/>
        <dbReference type="Rhea" id="RHEA-COMP:10747"/>
        <dbReference type="Rhea" id="RHEA-COMP:10748"/>
        <dbReference type="ChEBI" id="CHEBI:83833"/>
        <dbReference type="ChEBI" id="CHEBI:83834"/>
        <dbReference type="EC" id="5.2.1.8"/>
    </reaction>
</comment>
<dbReference type="InterPro" id="IPR044666">
    <property type="entry name" value="Cyclophilin_A-like"/>
</dbReference>
<dbReference type="GO" id="GO:0006457">
    <property type="term" value="P:protein folding"/>
    <property type="evidence" value="ECO:0007669"/>
    <property type="project" value="InterPro"/>
</dbReference>
<dbReference type="PROSITE" id="PS00170">
    <property type="entry name" value="CSA_PPIASE_1"/>
    <property type="match status" value="1"/>
</dbReference>
<feature type="domain" description="PPIase cyclophilin-type" evidence="5">
    <location>
        <begin position="27"/>
        <end position="273"/>
    </location>
</feature>
<dbReference type="InterPro" id="IPR029000">
    <property type="entry name" value="Cyclophilin-like_dom_sf"/>
</dbReference>
<evidence type="ECO:0000259" key="5">
    <source>
        <dbReference type="PROSITE" id="PS50072"/>
    </source>
</evidence>
<feature type="signal peptide" evidence="4">
    <location>
        <begin position="1"/>
        <end position="18"/>
    </location>
</feature>
<gene>
    <name evidence="6" type="ORF">HYZ11_04460</name>
</gene>
<comment type="caution">
    <text evidence="6">The sequence shown here is derived from an EMBL/GenBank/DDBJ whole genome shotgun (WGS) entry which is preliminary data.</text>
</comment>
<dbReference type="GO" id="GO:0003755">
    <property type="term" value="F:peptidyl-prolyl cis-trans isomerase activity"/>
    <property type="evidence" value="ECO:0007669"/>
    <property type="project" value="UniProtKB-UniRule"/>
</dbReference>
<dbReference type="EMBL" id="JACPUR010000013">
    <property type="protein sequence ID" value="MBI3126837.1"/>
    <property type="molecule type" value="Genomic_DNA"/>
</dbReference>
<dbReference type="AlphaFoldDB" id="A0A932MMS7"/>
<keyword evidence="4" id="KW-0732">Signal</keyword>
<feature type="chain" id="PRO_5038171884" description="Peptidyl-prolyl cis-trans isomerase" evidence="4">
    <location>
        <begin position="19"/>
        <end position="275"/>
    </location>
</feature>
<dbReference type="PROSITE" id="PS50072">
    <property type="entry name" value="CSA_PPIASE_2"/>
    <property type="match status" value="1"/>
</dbReference>
<proteinExistence type="inferred from homology"/>
<keyword evidence="2 4" id="KW-0697">Rotamase</keyword>
<keyword evidence="3 4" id="KW-0413">Isomerase</keyword>
<comment type="function">
    <text evidence="4">PPIases accelerate the folding of proteins. It catalyzes the cis-trans isomerization of proline imidic peptide bonds in oligopeptides.</text>
</comment>
<sequence length="275" mass="30112">MRLFLALVLTLVAAAAGAQGLKVENPAHPVAVIKTSQGDIHLELFPQEAPQTVENFVGLAEGTKEFTDAKTGQKAKRPFYDGLVFHRVMKDFMIQGGDPNGNGTGGPGYRLKDEINADALGLGKISAVDKEGNLHPHLLVRSQEDFNQMILIPLLRKLKIAKQEEFEKRKDEIQKELNQLTIKATYENMGYQYSPKLKSRQPSKGVIAMANAGPDTNGSQFFINLADTPWLAGKHTVFGKVVQGMEVVEKIGAVEVGPNSAPKQEVKILSVRVKK</sequence>
<dbReference type="Pfam" id="PF00160">
    <property type="entry name" value="Pro_isomerase"/>
    <property type="match status" value="1"/>
</dbReference>
<dbReference type="InterPro" id="IPR002130">
    <property type="entry name" value="Cyclophilin-type_PPIase_dom"/>
</dbReference>
<dbReference type="PANTHER" id="PTHR45625:SF4">
    <property type="entry name" value="PEPTIDYLPROLYL ISOMERASE DOMAIN AND WD REPEAT-CONTAINING PROTEIN 1"/>
    <property type="match status" value="1"/>
</dbReference>